<dbReference type="NCBIfam" id="NF006879">
    <property type="entry name" value="PRK09375.1-4"/>
    <property type="match status" value="1"/>
</dbReference>
<dbReference type="HAMAP" id="MF_00568">
    <property type="entry name" value="NadA_type2"/>
    <property type="match status" value="1"/>
</dbReference>
<dbReference type="GO" id="GO:0005829">
    <property type="term" value="C:cytosol"/>
    <property type="evidence" value="ECO:0007669"/>
    <property type="project" value="TreeGrafter"/>
</dbReference>
<sequence length="335" mass="37117">MIMEIADAKKNLQHNGFLDISVDPSLDLFAAIENLKKKKNAIVLAHYYQEPDIQDIADYIGDSLGLSQQAAKTDADMIVFAGVHFMAETAKILSPQKKVLLPDLKAGCSLADSAPPELFKKFRDRYPDHIVISYINCSAGIKALSDIICTSSNAEKIIESVPHNQPIIFAPDRNLGAYLIKKTGRDMVLWNGACMVHEIFSLEKITKLKIRHPKAKVIAHPECEPAVLAIADYIGSTTGLLKFSQKDDAQEYIVVTETGILHQMQKENPGKTFIPAPPNNACACNDCPHMKLNTLEKLYLCMEYEQPEILMEESLRIAAKKPIERMLAISAQAGL</sequence>
<dbReference type="InterPro" id="IPR036094">
    <property type="entry name" value="NadA_sf"/>
</dbReference>
<feature type="binding site" evidence="12">
    <location>
        <position position="151"/>
    </location>
    <ligand>
        <name>iminosuccinate</name>
        <dbReference type="ChEBI" id="CHEBI:77875"/>
    </ligand>
</feature>
<dbReference type="Gene3D" id="3.40.50.10800">
    <property type="entry name" value="NadA-like"/>
    <property type="match status" value="3"/>
</dbReference>
<comment type="similarity">
    <text evidence="12">Belongs to the quinolinate synthase family. Type 2 subfamily.</text>
</comment>
<evidence type="ECO:0000256" key="10">
    <source>
        <dbReference type="ARBA" id="ARBA00050125"/>
    </source>
</evidence>
<evidence type="ECO:0000256" key="6">
    <source>
        <dbReference type="ARBA" id="ARBA00022679"/>
    </source>
</evidence>
<dbReference type="GO" id="GO:0051539">
    <property type="term" value="F:4 iron, 4 sulfur cluster binding"/>
    <property type="evidence" value="ECO:0007669"/>
    <property type="project" value="UniProtKB-KW"/>
</dbReference>
<comment type="function">
    <text evidence="1 12">Catalyzes the condensation of iminoaspartate with dihydroxyacetone phosphate to form quinolinate.</text>
</comment>
<proteinExistence type="inferred from homology"/>
<keyword evidence="5 12" id="KW-0662">Pyridine nucleotide biosynthesis</keyword>
<feature type="binding site" evidence="12">
    <location>
        <position position="194"/>
    </location>
    <ligand>
        <name>[4Fe-4S] cluster</name>
        <dbReference type="ChEBI" id="CHEBI:49883"/>
    </ligand>
</feature>
<evidence type="ECO:0000313" key="13">
    <source>
        <dbReference type="EMBL" id="SEW11086.1"/>
    </source>
</evidence>
<comment type="subcellular location">
    <subcellularLocation>
        <location evidence="12">Cytoplasm</location>
    </subcellularLocation>
</comment>
<dbReference type="GO" id="GO:0034628">
    <property type="term" value="P:'de novo' NAD+ biosynthetic process from L-aspartate"/>
    <property type="evidence" value="ECO:0007669"/>
    <property type="project" value="TreeGrafter"/>
</dbReference>
<dbReference type="UniPathway" id="UPA00253">
    <property type="reaction ID" value="UER00327"/>
</dbReference>
<name>A0A1I0P9N2_9BACT</name>
<keyword evidence="8 12" id="KW-0408">Iron</keyword>
<dbReference type="InterPro" id="IPR003473">
    <property type="entry name" value="NadA"/>
</dbReference>
<dbReference type="PANTHER" id="PTHR30573">
    <property type="entry name" value="QUINOLINATE SYNTHETASE A"/>
    <property type="match status" value="1"/>
</dbReference>
<dbReference type="NCBIfam" id="NF006878">
    <property type="entry name" value="PRK09375.1-2"/>
    <property type="match status" value="1"/>
</dbReference>
<dbReference type="InterPro" id="IPR023066">
    <property type="entry name" value="Quinolinate_synth_type2"/>
</dbReference>
<evidence type="ECO:0000256" key="3">
    <source>
        <dbReference type="ARBA" id="ARBA00012669"/>
    </source>
</evidence>
<dbReference type="Pfam" id="PF02445">
    <property type="entry name" value="NadA"/>
    <property type="match status" value="1"/>
</dbReference>
<evidence type="ECO:0000256" key="1">
    <source>
        <dbReference type="ARBA" id="ARBA00003791"/>
    </source>
</evidence>
<evidence type="ECO:0000256" key="8">
    <source>
        <dbReference type="ARBA" id="ARBA00023004"/>
    </source>
</evidence>
<evidence type="ECO:0000256" key="9">
    <source>
        <dbReference type="ARBA" id="ARBA00023014"/>
    </source>
</evidence>
<dbReference type="PANTHER" id="PTHR30573:SF0">
    <property type="entry name" value="QUINOLINATE SYNTHASE, CHLOROPLASTIC"/>
    <property type="match status" value="1"/>
</dbReference>
<keyword evidence="4 12" id="KW-0004">4Fe-4S</keyword>
<keyword evidence="14" id="KW-1185">Reference proteome</keyword>
<dbReference type="EMBL" id="FOJG01000001">
    <property type="protein sequence ID" value="SEW11086.1"/>
    <property type="molecule type" value="Genomic_DNA"/>
</dbReference>
<feature type="binding site" evidence="12">
    <location>
        <position position="63"/>
    </location>
    <ligand>
        <name>iminosuccinate</name>
        <dbReference type="ChEBI" id="CHEBI:77875"/>
    </ligand>
</feature>
<organism evidence="13 14">
    <name type="scientific">Chitinophaga arvensicola</name>
    <dbReference type="NCBI Taxonomy" id="29529"/>
    <lineage>
        <taxon>Bacteria</taxon>
        <taxon>Pseudomonadati</taxon>
        <taxon>Bacteroidota</taxon>
        <taxon>Chitinophagia</taxon>
        <taxon>Chitinophagales</taxon>
        <taxon>Chitinophagaceae</taxon>
        <taxon>Chitinophaga</taxon>
    </lineage>
</organism>
<dbReference type="GO" id="GO:0008987">
    <property type="term" value="F:quinolinate synthetase A activity"/>
    <property type="evidence" value="ECO:0007669"/>
    <property type="project" value="UniProtKB-UniRule"/>
</dbReference>
<comment type="pathway">
    <text evidence="2 12">Cofactor biosynthesis; NAD(+) biosynthesis; quinolinate from iminoaspartate: step 1/1.</text>
</comment>
<keyword evidence="9 12" id="KW-0411">Iron-sulfur</keyword>
<dbReference type="GO" id="GO:0046872">
    <property type="term" value="F:metal ion binding"/>
    <property type="evidence" value="ECO:0007669"/>
    <property type="project" value="UniProtKB-KW"/>
</dbReference>
<evidence type="ECO:0000256" key="2">
    <source>
        <dbReference type="ARBA" id="ARBA00005065"/>
    </source>
</evidence>
<feature type="binding site" evidence="12">
    <location>
        <begin position="220"/>
        <end position="222"/>
    </location>
    <ligand>
        <name>iminosuccinate</name>
        <dbReference type="ChEBI" id="CHEBI:77875"/>
    </ligand>
</feature>
<dbReference type="STRING" id="29529.SAMN04488122_0652"/>
<feature type="binding site" evidence="12">
    <location>
        <position position="46"/>
    </location>
    <ligand>
        <name>iminosuccinate</name>
        <dbReference type="ChEBI" id="CHEBI:77875"/>
    </ligand>
</feature>
<dbReference type="Proteomes" id="UP000199310">
    <property type="component" value="Unassembled WGS sequence"/>
</dbReference>
<dbReference type="SUPFAM" id="SSF142754">
    <property type="entry name" value="NadA-like"/>
    <property type="match status" value="1"/>
</dbReference>
<gene>
    <name evidence="12" type="primary">nadA</name>
    <name evidence="13" type="ORF">SAMN04488122_0652</name>
</gene>
<comment type="catalytic activity">
    <reaction evidence="10">
        <text>iminosuccinate + dihydroxyacetone phosphate = quinolinate + phosphate + 2 H2O + H(+)</text>
        <dbReference type="Rhea" id="RHEA:25888"/>
        <dbReference type="ChEBI" id="CHEBI:15377"/>
        <dbReference type="ChEBI" id="CHEBI:15378"/>
        <dbReference type="ChEBI" id="CHEBI:29959"/>
        <dbReference type="ChEBI" id="CHEBI:43474"/>
        <dbReference type="ChEBI" id="CHEBI:57642"/>
        <dbReference type="ChEBI" id="CHEBI:77875"/>
        <dbReference type="EC" id="2.5.1.72"/>
    </reaction>
    <physiologicalReaction direction="left-to-right" evidence="10">
        <dbReference type="Rhea" id="RHEA:25889"/>
    </physiologicalReaction>
</comment>
<feature type="binding site" evidence="12">
    <location>
        <position position="237"/>
    </location>
    <ligand>
        <name>iminosuccinate</name>
        <dbReference type="ChEBI" id="CHEBI:77875"/>
    </ligand>
</feature>
<feature type="binding site" evidence="12">
    <location>
        <begin position="134"/>
        <end position="136"/>
    </location>
    <ligand>
        <name>iminosuccinate</name>
        <dbReference type="ChEBI" id="CHEBI:77875"/>
    </ligand>
</feature>
<dbReference type="EC" id="2.5.1.72" evidence="3 12"/>
<dbReference type="NCBIfam" id="TIGR00550">
    <property type="entry name" value="nadA"/>
    <property type="match status" value="1"/>
</dbReference>
<protein>
    <recommendedName>
        <fullName evidence="11 12">Quinolinate synthase</fullName>
        <ecNumber evidence="3 12">2.5.1.72</ecNumber>
    </recommendedName>
</protein>
<accession>A0A1I0P9N2</accession>
<comment type="cofactor">
    <cofactor evidence="12">
        <name>[4Fe-4S] cluster</name>
        <dbReference type="ChEBI" id="CHEBI:49883"/>
    </cofactor>
    <text evidence="12">Binds 1 [4Fe-4S] cluster per subunit.</text>
</comment>
<feature type="binding site" evidence="12">
    <location>
        <position position="287"/>
    </location>
    <ligand>
        <name>[4Fe-4S] cluster</name>
        <dbReference type="ChEBI" id="CHEBI:49883"/>
    </ligand>
</feature>
<evidence type="ECO:0000313" key="14">
    <source>
        <dbReference type="Proteomes" id="UP000199310"/>
    </source>
</evidence>
<evidence type="ECO:0000256" key="12">
    <source>
        <dbReference type="HAMAP-Rule" id="MF_00568"/>
    </source>
</evidence>
<dbReference type="AlphaFoldDB" id="A0A1I0P9N2"/>
<keyword evidence="12" id="KW-0963">Cytoplasm</keyword>
<evidence type="ECO:0000256" key="11">
    <source>
        <dbReference type="ARBA" id="ARBA00073059"/>
    </source>
</evidence>
<evidence type="ECO:0000256" key="7">
    <source>
        <dbReference type="ARBA" id="ARBA00022723"/>
    </source>
</evidence>
<feature type="binding site" evidence="12">
    <location>
        <position position="108"/>
    </location>
    <ligand>
        <name>[4Fe-4S] cluster</name>
        <dbReference type="ChEBI" id="CHEBI:49883"/>
    </ligand>
</feature>
<keyword evidence="7 12" id="KW-0479">Metal-binding</keyword>
<evidence type="ECO:0000256" key="5">
    <source>
        <dbReference type="ARBA" id="ARBA00022642"/>
    </source>
</evidence>
<keyword evidence="6 12" id="KW-0808">Transferase</keyword>
<evidence type="ECO:0000256" key="4">
    <source>
        <dbReference type="ARBA" id="ARBA00022485"/>
    </source>
</evidence>
<reference evidence="14" key="1">
    <citation type="submission" date="2016-10" db="EMBL/GenBank/DDBJ databases">
        <authorList>
            <person name="Varghese N."/>
            <person name="Submissions S."/>
        </authorList>
    </citation>
    <scope>NUCLEOTIDE SEQUENCE [LARGE SCALE GENOMIC DNA]</scope>
    <source>
        <strain evidence="14">DSM 3695</strain>
    </source>
</reference>
<dbReference type="FunFam" id="3.40.50.10800:FF:000001">
    <property type="entry name" value="Quinolinate synthase A"/>
    <property type="match status" value="1"/>
</dbReference>